<evidence type="ECO:0000256" key="4">
    <source>
        <dbReference type="ARBA" id="ARBA00022692"/>
    </source>
</evidence>
<dbReference type="NCBIfam" id="NF001454">
    <property type="entry name" value="PRK00315.1"/>
    <property type="match status" value="1"/>
</dbReference>
<comment type="subunit">
    <text evidence="11">The system is composed of three essential subunits: KdpA, KdpB and KdpC.</text>
</comment>
<evidence type="ECO:0000256" key="9">
    <source>
        <dbReference type="ARBA" id="ARBA00023065"/>
    </source>
</evidence>
<sequence>MLNHLRPAITLVLTLTALLGLAYPLAVTGVAQAVMPAAANGSLIERDGAVVGSALIGQSFTTDRYFWPRPSATGPNAYNAASSSGSNLGTTSARLKERVAADVERLKAAGLATPVPADAVTTSGSGLDPHVSPAFARAQIARVAKARGLSETDVATLVESRIEGRLFGFIGEPRVNVLQLNLALDAHGT</sequence>
<keyword evidence="4 11" id="KW-0812">Transmembrane</keyword>
<dbReference type="PANTHER" id="PTHR30042:SF2">
    <property type="entry name" value="POTASSIUM-TRANSPORTING ATPASE KDPC SUBUNIT"/>
    <property type="match status" value="1"/>
</dbReference>
<keyword evidence="10 11" id="KW-0472">Membrane</keyword>
<name>A0A6N8TDA8_SHIZO</name>
<dbReference type="PIRSF" id="PIRSF001296">
    <property type="entry name" value="K_ATPase_KdpC"/>
    <property type="match status" value="1"/>
</dbReference>
<keyword evidence="7 11" id="KW-0630">Potassium</keyword>
<comment type="subcellular location">
    <subcellularLocation>
        <location evidence="11">Cell membrane</location>
        <topology evidence="11">Single-pass membrane protein</topology>
    </subcellularLocation>
</comment>
<organism evidence="12 13">
    <name type="scientific">Shinella zoogloeoides</name>
    <name type="common">Crabtreella saccharophila</name>
    <dbReference type="NCBI Taxonomy" id="352475"/>
    <lineage>
        <taxon>Bacteria</taxon>
        <taxon>Pseudomonadati</taxon>
        <taxon>Pseudomonadota</taxon>
        <taxon>Alphaproteobacteria</taxon>
        <taxon>Hyphomicrobiales</taxon>
        <taxon>Rhizobiaceae</taxon>
        <taxon>Shinella</taxon>
    </lineage>
</organism>
<protein>
    <recommendedName>
        <fullName evidence="11">Potassium-transporting ATPase KdpC subunit</fullName>
    </recommendedName>
    <alternativeName>
        <fullName evidence="11">ATP phosphohydrolase [potassium-transporting] C chain</fullName>
    </alternativeName>
    <alternativeName>
        <fullName evidence="11">Potassium-binding and translocating subunit C</fullName>
    </alternativeName>
    <alternativeName>
        <fullName evidence="11">Potassium-translocating ATPase C chain</fullName>
    </alternativeName>
</protein>
<comment type="function">
    <text evidence="11">Part of the high-affinity ATP-driven potassium transport (or Kdp) system, which catalyzes the hydrolysis of ATP coupled with the electrogenic transport of potassium into the cytoplasm. This subunit acts as a catalytic chaperone that increases the ATP-binding affinity of the ATP-hydrolyzing subunit KdpB by the formation of a transient KdpB/KdpC/ATP ternary complex.</text>
</comment>
<evidence type="ECO:0000256" key="2">
    <source>
        <dbReference type="ARBA" id="ARBA00022475"/>
    </source>
</evidence>
<dbReference type="OrthoDB" id="9788285at2"/>
<evidence type="ECO:0000256" key="11">
    <source>
        <dbReference type="HAMAP-Rule" id="MF_00276"/>
    </source>
</evidence>
<evidence type="ECO:0000313" key="13">
    <source>
        <dbReference type="Proteomes" id="UP000440304"/>
    </source>
</evidence>
<accession>A0A6N8TDA8</accession>
<dbReference type="EMBL" id="WUML01000005">
    <property type="protein sequence ID" value="MXO00425.1"/>
    <property type="molecule type" value="Genomic_DNA"/>
</dbReference>
<dbReference type="RefSeq" id="WP_160785817.1">
    <property type="nucleotide sequence ID" value="NZ_CP086611.1"/>
</dbReference>
<evidence type="ECO:0000256" key="1">
    <source>
        <dbReference type="ARBA" id="ARBA00022448"/>
    </source>
</evidence>
<evidence type="ECO:0000313" key="12">
    <source>
        <dbReference type="EMBL" id="MXO00425.1"/>
    </source>
</evidence>
<comment type="similarity">
    <text evidence="11">Belongs to the KdpC family.</text>
</comment>
<dbReference type="Pfam" id="PF02669">
    <property type="entry name" value="KdpC"/>
    <property type="match status" value="1"/>
</dbReference>
<keyword evidence="6 11" id="KW-0067">ATP-binding</keyword>
<dbReference type="GO" id="GO:0008556">
    <property type="term" value="F:P-type potassium transmembrane transporter activity"/>
    <property type="evidence" value="ECO:0007669"/>
    <property type="project" value="InterPro"/>
</dbReference>
<dbReference type="GO" id="GO:0005524">
    <property type="term" value="F:ATP binding"/>
    <property type="evidence" value="ECO:0007669"/>
    <property type="project" value="UniProtKB-UniRule"/>
</dbReference>
<comment type="caution">
    <text evidence="12">The sequence shown here is derived from an EMBL/GenBank/DDBJ whole genome shotgun (WGS) entry which is preliminary data.</text>
</comment>
<keyword evidence="3 11" id="KW-0633">Potassium transport</keyword>
<dbReference type="Proteomes" id="UP000440304">
    <property type="component" value="Unassembled WGS sequence"/>
</dbReference>
<keyword evidence="1 11" id="KW-0813">Transport</keyword>
<evidence type="ECO:0000256" key="8">
    <source>
        <dbReference type="ARBA" id="ARBA00022989"/>
    </source>
</evidence>
<evidence type="ECO:0000256" key="3">
    <source>
        <dbReference type="ARBA" id="ARBA00022538"/>
    </source>
</evidence>
<gene>
    <name evidence="11 12" type="primary">kdpC</name>
    <name evidence="12" type="ORF">GR156_08940</name>
</gene>
<evidence type="ECO:0000256" key="10">
    <source>
        <dbReference type="ARBA" id="ARBA00023136"/>
    </source>
</evidence>
<dbReference type="InterPro" id="IPR003820">
    <property type="entry name" value="KdpC"/>
</dbReference>
<evidence type="ECO:0000256" key="6">
    <source>
        <dbReference type="ARBA" id="ARBA00022840"/>
    </source>
</evidence>
<dbReference type="GO" id="GO:0005886">
    <property type="term" value="C:plasma membrane"/>
    <property type="evidence" value="ECO:0007669"/>
    <property type="project" value="UniProtKB-SubCell"/>
</dbReference>
<keyword evidence="5 11" id="KW-0547">Nucleotide-binding</keyword>
<keyword evidence="9 11" id="KW-0406">Ion transport</keyword>
<evidence type="ECO:0000256" key="7">
    <source>
        <dbReference type="ARBA" id="ARBA00022958"/>
    </source>
</evidence>
<dbReference type="HAMAP" id="MF_00276">
    <property type="entry name" value="KdpC"/>
    <property type="match status" value="1"/>
</dbReference>
<dbReference type="NCBIfam" id="TIGR00681">
    <property type="entry name" value="kdpC"/>
    <property type="match status" value="1"/>
</dbReference>
<keyword evidence="2 11" id="KW-1003">Cell membrane</keyword>
<dbReference type="AlphaFoldDB" id="A0A6N8TDA8"/>
<proteinExistence type="inferred from homology"/>
<reference evidence="12 13" key="1">
    <citation type="submission" date="2019-12" db="EMBL/GenBank/DDBJ databases">
        <title>Shinella granuli gen. nov., sp. nov., and proposal of the reclassification of Zoogloea ramigera ATCC 19623 as Shinella zoogloeoides sp. nov.</title>
        <authorList>
            <person name="Gao J."/>
        </authorList>
    </citation>
    <scope>NUCLEOTIDE SEQUENCE [LARGE SCALE GENOMIC DNA]</scope>
    <source>
        <strain evidence="12 13">DSM 287</strain>
    </source>
</reference>
<dbReference type="PANTHER" id="PTHR30042">
    <property type="entry name" value="POTASSIUM-TRANSPORTING ATPASE C CHAIN"/>
    <property type="match status" value="1"/>
</dbReference>
<evidence type="ECO:0000256" key="5">
    <source>
        <dbReference type="ARBA" id="ARBA00022741"/>
    </source>
</evidence>
<keyword evidence="8 11" id="KW-1133">Transmembrane helix</keyword>